<dbReference type="Gene3D" id="3.30.9.10">
    <property type="entry name" value="D-Amino Acid Oxidase, subunit A, domain 2"/>
    <property type="match status" value="1"/>
</dbReference>
<evidence type="ECO:0000259" key="1">
    <source>
        <dbReference type="Pfam" id="PF01266"/>
    </source>
</evidence>
<dbReference type="InterPro" id="IPR006076">
    <property type="entry name" value="FAD-dep_OxRdtase"/>
</dbReference>
<keyword evidence="3" id="KW-1185">Reference proteome</keyword>
<evidence type="ECO:0000313" key="2">
    <source>
        <dbReference type="EMBL" id="NYI66313.1"/>
    </source>
</evidence>
<dbReference type="Gene3D" id="3.50.50.60">
    <property type="entry name" value="FAD/NAD(P)-binding domain"/>
    <property type="match status" value="1"/>
</dbReference>
<feature type="domain" description="FAD dependent oxidoreductase" evidence="1">
    <location>
        <begin position="29"/>
        <end position="390"/>
    </location>
</feature>
<proteinExistence type="predicted"/>
<reference evidence="2 3" key="1">
    <citation type="submission" date="2020-07" db="EMBL/GenBank/DDBJ databases">
        <title>Sequencing the genomes of 1000 actinobacteria strains.</title>
        <authorList>
            <person name="Klenk H.-P."/>
        </authorList>
    </citation>
    <scope>NUCLEOTIDE SEQUENCE [LARGE SCALE GENOMIC DNA]</scope>
    <source>
        <strain evidence="2 3">DSM 26341</strain>
    </source>
</reference>
<dbReference type="RefSeq" id="WP_179425562.1">
    <property type="nucleotide sequence ID" value="NZ_JACBZP010000001.1"/>
</dbReference>
<dbReference type="GO" id="GO:0005737">
    <property type="term" value="C:cytoplasm"/>
    <property type="evidence" value="ECO:0007669"/>
    <property type="project" value="TreeGrafter"/>
</dbReference>
<name>A0A7Z0AAY6_9MICO</name>
<dbReference type="EMBL" id="JACBZP010000001">
    <property type="protein sequence ID" value="NYI66313.1"/>
    <property type="molecule type" value="Genomic_DNA"/>
</dbReference>
<dbReference type="PANTHER" id="PTHR13847">
    <property type="entry name" value="SARCOSINE DEHYDROGENASE-RELATED"/>
    <property type="match status" value="1"/>
</dbReference>
<comment type="caution">
    <text evidence="2">The sequence shown here is derived from an EMBL/GenBank/DDBJ whole genome shotgun (WGS) entry which is preliminary data.</text>
</comment>
<dbReference type="InterPro" id="IPR036188">
    <property type="entry name" value="FAD/NAD-bd_sf"/>
</dbReference>
<protein>
    <submittedName>
        <fullName evidence="2">Glycine/D-amino acid oxidase-like deaminating enzyme</fullName>
    </submittedName>
</protein>
<gene>
    <name evidence="2" type="ORF">BJY26_000619</name>
</gene>
<dbReference type="SUPFAM" id="SSF51905">
    <property type="entry name" value="FAD/NAD(P)-binding domain"/>
    <property type="match status" value="1"/>
</dbReference>
<accession>A0A7Z0AAY6</accession>
<dbReference type="Pfam" id="PF01266">
    <property type="entry name" value="DAO"/>
    <property type="match status" value="1"/>
</dbReference>
<dbReference type="PANTHER" id="PTHR13847:SF285">
    <property type="entry name" value="FAD DEPENDENT OXIDOREDUCTASE DOMAIN-CONTAINING PROTEIN"/>
    <property type="match status" value="1"/>
</dbReference>
<organism evidence="2 3">
    <name type="scientific">Spelaeicoccus albus</name>
    <dbReference type="NCBI Taxonomy" id="1280376"/>
    <lineage>
        <taxon>Bacteria</taxon>
        <taxon>Bacillati</taxon>
        <taxon>Actinomycetota</taxon>
        <taxon>Actinomycetes</taxon>
        <taxon>Micrococcales</taxon>
        <taxon>Brevibacteriaceae</taxon>
        <taxon>Spelaeicoccus</taxon>
    </lineage>
</organism>
<dbReference type="AlphaFoldDB" id="A0A7Z0AAY6"/>
<evidence type="ECO:0000313" key="3">
    <source>
        <dbReference type="Proteomes" id="UP000539111"/>
    </source>
</evidence>
<sequence length="456" mass="49433">MRNGDVSFWHTGLGAPAPRAQLRNPRQADVAIVGAGFTGLWTAYYLKKCDPTLEVVVLEARFAGYGASGRNGGWVSNAITGGKARYAASHSPAAAEAFQRAMNDSVDQVIAFGGADGTGIGAVKGGELSVATNAAQLGRLRAEYADEARWQSTDVRWLDADETRARVNVHGVRGGMWHPHCARINPGKLVRALAAEVDRLGVPIYENTPVRRIRPRQAITDAGTVEAQYIVRATEGFTAGLKGSHRDWLPMNSSMIATEPLPPDLWNEIGWEGRETLGDAAHAYMYAQRTADDRIAFGGRGKPYLYGSRTDVDGHTPQATIDMLAGLLHRFFPAAADVPIAHAWSGVLGVPRDWAATVGLERRTGLGWAGGYVGTGVTATNLAGRTLRDLILGRDTEIAGLPWVDRRVRRWEIEPLRWVAVNALYSAYYRADKAEEMGSTRTSRFARVADRVSGKA</sequence>
<dbReference type="Proteomes" id="UP000539111">
    <property type="component" value="Unassembled WGS sequence"/>
</dbReference>